<dbReference type="PANTHER" id="PTHR46796:SF12">
    <property type="entry name" value="HTH-TYPE DNA-BINDING TRANSCRIPTIONAL ACTIVATOR EUTR"/>
    <property type="match status" value="1"/>
</dbReference>
<evidence type="ECO:0000313" key="8">
    <source>
        <dbReference type="Proteomes" id="UP000594979"/>
    </source>
</evidence>
<dbReference type="InterPro" id="IPR009057">
    <property type="entry name" value="Homeodomain-like_sf"/>
</dbReference>
<evidence type="ECO:0000256" key="3">
    <source>
        <dbReference type="ARBA" id="ARBA00023163"/>
    </source>
</evidence>
<evidence type="ECO:0000256" key="1">
    <source>
        <dbReference type="ARBA" id="ARBA00023015"/>
    </source>
</evidence>
<dbReference type="EMBL" id="NCWY01000001">
    <property type="protein sequence ID" value="PAK97120.1"/>
    <property type="molecule type" value="Genomic_DNA"/>
</dbReference>
<dbReference type="SUPFAM" id="SSF46689">
    <property type="entry name" value="Homeodomain-like"/>
    <property type="match status" value="2"/>
</dbReference>
<dbReference type="Pfam" id="PF12833">
    <property type="entry name" value="HTH_18"/>
    <property type="match status" value="1"/>
</dbReference>
<dbReference type="AlphaFoldDB" id="A0A269ZI11"/>
<evidence type="ECO:0000259" key="4">
    <source>
        <dbReference type="PROSITE" id="PS01124"/>
    </source>
</evidence>
<dbReference type="PANTHER" id="PTHR46796">
    <property type="entry name" value="HTH-TYPE TRANSCRIPTIONAL ACTIVATOR RHAS-RELATED"/>
    <property type="match status" value="1"/>
</dbReference>
<feature type="domain" description="HTH araC/xylS-type" evidence="4">
    <location>
        <begin position="214"/>
        <end position="312"/>
    </location>
</feature>
<dbReference type="Pfam" id="PF14525">
    <property type="entry name" value="AraC_binding_2"/>
    <property type="match status" value="1"/>
</dbReference>
<dbReference type="GO" id="GO:0003700">
    <property type="term" value="F:DNA-binding transcription factor activity"/>
    <property type="evidence" value="ECO:0007669"/>
    <property type="project" value="InterPro"/>
</dbReference>
<reference evidence="5 7" key="1">
    <citation type="submission" date="2017-04" db="EMBL/GenBank/DDBJ databases">
        <title>Kefir bacterial isolates.</title>
        <authorList>
            <person name="Kim Y."/>
            <person name="Blasche S."/>
            <person name="Patil K.R."/>
        </authorList>
    </citation>
    <scope>NUCLEOTIDE SEQUENCE [LARGE SCALE GENOMIC DNA]</scope>
    <source>
        <strain evidence="5 7">OG2</strain>
    </source>
</reference>
<dbReference type="InterPro" id="IPR050204">
    <property type="entry name" value="AraC_XylS_family_regulators"/>
</dbReference>
<dbReference type="Proteomes" id="UP000594979">
    <property type="component" value="Chromosome"/>
</dbReference>
<protein>
    <submittedName>
        <fullName evidence="6">AraC family transcriptional regulator</fullName>
    </submittedName>
</protein>
<dbReference type="Proteomes" id="UP000216867">
    <property type="component" value="Unassembled WGS sequence"/>
</dbReference>
<dbReference type="InterPro" id="IPR035418">
    <property type="entry name" value="AraC-bd_2"/>
</dbReference>
<dbReference type="PROSITE" id="PS01124">
    <property type="entry name" value="HTH_ARAC_FAMILY_2"/>
    <property type="match status" value="1"/>
</dbReference>
<accession>A0A269ZI11</accession>
<sequence length="313" mass="34424">MTGVMRPGSVDEFERFVGRSLSPHRLFEIDHRCFVPDVWSMRLGRLSLVQFSLGTDAEVDIPEHADYIDVVVARRGGAEIAIGAETVPVTASGTAAILVPQARVRMALQPDYDQIHLRIDESVLRAHSETLRPAAGRSPMRFRSHALPLSAGFGTWLGVLEGLVADGRAGQAVAPLLTPTIEDLLLTQLVVGHPDLAGESTKESDWSTTPKRVRRALDFIADHLGEPVTVTEIAEAAGLSVRTLQRAFREELGTSPVEHLQRQRLHAARSDILSGDETMSDIAFRWGFSHPSRFAAAYRRLFGELPSQTRAQR</sequence>
<dbReference type="PROSITE" id="PS00041">
    <property type="entry name" value="HTH_ARAC_FAMILY_1"/>
    <property type="match status" value="1"/>
</dbReference>
<evidence type="ECO:0000256" key="2">
    <source>
        <dbReference type="ARBA" id="ARBA00023125"/>
    </source>
</evidence>
<organism evidence="5 7">
    <name type="scientific">Brevibacterium casei</name>
    <dbReference type="NCBI Taxonomy" id="33889"/>
    <lineage>
        <taxon>Bacteria</taxon>
        <taxon>Bacillati</taxon>
        <taxon>Actinomycetota</taxon>
        <taxon>Actinomycetes</taxon>
        <taxon>Micrococcales</taxon>
        <taxon>Brevibacteriaceae</taxon>
        <taxon>Brevibacterium</taxon>
    </lineage>
</organism>
<dbReference type="EMBL" id="CP065682">
    <property type="protein sequence ID" value="QPS34830.1"/>
    <property type="molecule type" value="Genomic_DNA"/>
</dbReference>
<dbReference type="SMART" id="SM00342">
    <property type="entry name" value="HTH_ARAC"/>
    <property type="match status" value="1"/>
</dbReference>
<dbReference type="KEGG" id="bcau:I6G59_05845"/>
<dbReference type="GeneID" id="99774914"/>
<evidence type="ECO:0000313" key="6">
    <source>
        <dbReference type="EMBL" id="QPS34830.1"/>
    </source>
</evidence>
<dbReference type="PRINTS" id="PR00032">
    <property type="entry name" value="HTHARAC"/>
</dbReference>
<dbReference type="GO" id="GO:0043565">
    <property type="term" value="F:sequence-specific DNA binding"/>
    <property type="evidence" value="ECO:0007669"/>
    <property type="project" value="InterPro"/>
</dbReference>
<evidence type="ECO:0000313" key="7">
    <source>
        <dbReference type="Proteomes" id="UP000216867"/>
    </source>
</evidence>
<dbReference type="Gene3D" id="1.10.10.60">
    <property type="entry name" value="Homeodomain-like"/>
    <property type="match status" value="1"/>
</dbReference>
<dbReference type="RefSeq" id="WP_082834972.1">
    <property type="nucleotide sequence ID" value="NZ_CAACXN010000015.1"/>
</dbReference>
<dbReference type="InterPro" id="IPR018060">
    <property type="entry name" value="HTH_AraC"/>
</dbReference>
<dbReference type="InterPro" id="IPR018062">
    <property type="entry name" value="HTH_AraC-typ_CS"/>
</dbReference>
<keyword evidence="2" id="KW-0238">DNA-binding</keyword>
<dbReference type="InterPro" id="IPR020449">
    <property type="entry name" value="Tscrpt_reg_AraC-type_HTH"/>
</dbReference>
<reference evidence="6 8" key="2">
    <citation type="submission" date="2020-12" db="EMBL/GenBank/DDBJ databases">
        <title>FDA dAtabase for Regulatory Grade micrObial Sequences (FDA-ARGOS): Supporting development and validation of Infectious Disease Dx tests.</title>
        <authorList>
            <person name="Sproer C."/>
            <person name="Gronow S."/>
            <person name="Severitt S."/>
            <person name="Schroder I."/>
            <person name="Tallon L."/>
            <person name="Sadzewicz L."/>
            <person name="Zhao X."/>
            <person name="Boylan J."/>
            <person name="Ott S."/>
            <person name="Bowen H."/>
            <person name="Vavikolanu K."/>
            <person name="Mehta A."/>
            <person name="Aluvathingal J."/>
            <person name="Nadendla S."/>
            <person name="Lowell S."/>
            <person name="Myers T."/>
            <person name="Yan Y."/>
            <person name="Sichtig H."/>
        </authorList>
    </citation>
    <scope>NUCLEOTIDE SEQUENCE [LARGE SCALE GENOMIC DNA]</scope>
    <source>
        <strain evidence="6 8">FDAARGOS_902</strain>
    </source>
</reference>
<keyword evidence="3" id="KW-0804">Transcription</keyword>
<gene>
    <name evidence="5" type="ORF">B8X04_00645</name>
    <name evidence="6" type="ORF">I6G59_05845</name>
</gene>
<proteinExistence type="predicted"/>
<name>A0A269ZI11_9MICO</name>
<keyword evidence="1" id="KW-0805">Transcription regulation</keyword>
<evidence type="ECO:0000313" key="5">
    <source>
        <dbReference type="EMBL" id="PAK97120.1"/>
    </source>
</evidence>